<gene>
    <name evidence="1" type="ORF">GT755_01850</name>
</gene>
<evidence type="ECO:0000313" key="2">
    <source>
        <dbReference type="Proteomes" id="UP000479526"/>
    </source>
</evidence>
<dbReference type="AlphaFoldDB" id="A0A7C9J024"/>
<comment type="caution">
    <text evidence="1">The sequence shown here is derived from an EMBL/GenBank/DDBJ whole genome shotgun (WGS) entry which is preliminary data.</text>
</comment>
<sequence>MSVLGAPIPAHAATGQVVVFSTEFTPLSIYNDPEGCHKLPLASTQLNNQTDRPVRVYLDPFCLTPSITVQPGHGSRVPPVTGSFSVD</sequence>
<organism evidence="1 2">
    <name type="scientific">Herbidospora solisilvae</name>
    <dbReference type="NCBI Taxonomy" id="2696284"/>
    <lineage>
        <taxon>Bacteria</taxon>
        <taxon>Bacillati</taxon>
        <taxon>Actinomycetota</taxon>
        <taxon>Actinomycetes</taxon>
        <taxon>Streptosporangiales</taxon>
        <taxon>Streptosporangiaceae</taxon>
        <taxon>Herbidospora</taxon>
    </lineage>
</organism>
<keyword evidence="2" id="KW-1185">Reference proteome</keyword>
<proteinExistence type="predicted"/>
<dbReference type="Proteomes" id="UP000479526">
    <property type="component" value="Unassembled WGS sequence"/>
</dbReference>
<protein>
    <submittedName>
        <fullName evidence="1">Uncharacterized protein</fullName>
    </submittedName>
</protein>
<evidence type="ECO:0000313" key="1">
    <source>
        <dbReference type="EMBL" id="NAS20426.1"/>
    </source>
</evidence>
<reference evidence="1 2" key="1">
    <citation type="submission" date="2020-01" db="EMBL/GenBank/DDBJ databases">
        <title>Herbidospora sp. NEAU-GS84 nov., a novel actinomycete isolated from soil.</title>
        <authorList>
            <person name="Han L."/>
        </authorList>
    </citation>
    <scope>NUCLEOTIDE SEQUENCE [LARGE SCALE GENOMIC DNA]</scope>
    <source>
        <strain evidence="1 2">NEAU-GS84</strain>
    </source>
</reference>
<name>A0A7C9J024_9ACTN</name>
<dbReference type="EMBL" id="WXEW01000001">
    <property type="protein sequence ID" value="NAS20426.1"/>
    <property type="molecule type" value="Genomic_DNA"/>
</dbReference>
<accession>A0A7C9J024</accession>